<dbReference type="Gene3D" id="3.40.50.300">
    <property type="entry name" value="P-loop containing nucleotide triphosphate hydrolases"/>
    <property type="match status" value="2"/>
</dbReference>
<dbReference type="EMBL" id="SNXZ01000004">
    <property type="protein sequence ID" value="TDP96304.1"/>
    <property type="molecule type" value="Genomic_DNA"/>
</dbReference>
<evidence type="ECO:0000313" key="4">
    <source>
        <dbReference type="Proteomes" id="UP000295444"/>
    </source>
</evidence>
<comment type="caution">
    <text evidence="3">The sequence shown here is derived from an EMBL/GenBank/DDBJ whole genome shotgun (WGS) entry which is preliminary data.</text>
</comment>
<name>A0A4R6S9Z6_LABRH</name>
<dbReference type="InterPro" id="IPR047187">
    <property type="entry name" value="SF1_C_Upf1"/>
</dbReference>
<dbReference type="SUPFAM" id="SSF52540">
    <property type="entry name" value="P-loop containing nucleoside triphosphate hydrolases"/>
    <property type="match status" value="1"/>
</dbReference>
<dbReference type="InterPro" id="IPR041677">
    <property type="entry name" value="DNA2/NAM7_AAA_11"/>
</dbReference>
<dbReference type="Pfam" id="PF13087">
    <property type="entry name" value="AAA_12"/>
    <property type="match status" value="1"/>
</dbReference>
<feature type="domain" description="DNA2/NAM7 helicase-like C-terminal" evidence="2">
    <location>
        <begin position="623"/>
        <end position="803"/>
    </location>
</feature>
<protein>
    <submittedName>
        <fullName evidence="3">AAA domain-containing protein</fullName>
    </submittedName>
</protein>
<dbReference type="CDD" id="cd18808">
    <property type="entry name" value="SF1_C_Upf1"/>
    <property type="match status" value="1"/>
</dbReference>
<evidence type="ECO:0000259" key="1">
    <source>
        <dbReference type="Pfam" id="PF13086"/>
    </source>
</evidence>
<dbReference type="CDD" id="cd17934">
    <property type="entry name" value="DEXXQc_Upf1-like"/>
    <property type="match status" value="1"/>
</dbReference>
<dbReference type="PANTHER" id="PTHR10887:SF495">
    <property type="entry name" value="HELICASE SENATAXIN ISOFORM X1-RELATED"/>
    <property type="match status" value="1"/>
</dbReference>
<dbReference type="InterPro" id="IPR027417">
    <property type="entry name" value="P-loop_NTPase"/>
</dbReference>
<evidence type="ECO:0000313" key="3">
    <source>
        <dbReference type="EMBL" id="TDP96304.1"/>
    </source>
</evidence>
<feature type="domain" description="DNA2/NAM7 helicase helicase" evidence="1">
    <location>
        <begin position="249"/>
        <end position="591"/>
    </location>
</feature>
<dbReference type="Pfam" id="PF13086">
    <property type="entry name" value="AAA_11"/>
    <property type="match status" value="1"/>
</dbReference>
<sequence length="934" mass="101777">MERSEWSTLVDYLLSCVLKESLVAPVPLHQRSRWSVLPLSAESVLCGNDLLLPILPQLTELFADLEPLEGVFYGWPTVVVLDERRCPFIAPLFIRQLNAPDAELDGVPVDDQLPQLNAGLLDMKWFPAETLSAAMATVAGGLVGFGQAAAVSALARTVLSALGVPLTTLDPMALLDTTTMDDPWRPQEVGVFNFAMAFKGQLDAATRNLVKDLEWMRRARDWRDSAARFLFEEAPVPPASLPISAALSLNDAQETALSWSATAPLTVITGPPGTGKSQTVTAILADAWRRGETALLSSTNNTPVDDVIDSKAVAVDDALVLRTGNAEKRLQLGERLRELVAGANRRSADSTADDLTAAGYERHQLAAAMQQAADLAQGVLVAAVRRDAARSVLWSGHQPPPVDRDAMRRRAGRADRTGWKWLRRRRTRRLLALLGLTDPVLTARHVLDWLEAERTFDEAWRRLESAGTTQRDLLESFDDANRRWLSASTATVRNEVSTGLREGAEALATLAETLIEELPRREAMESAMRHVRGWATSALSTRPNFDCRAGAIDLVVIDEASQCNLAQVLPLAYRAKRLVIVGDPHQLSPVVTVAAAELRALAKAAGTSHEALVTAHYSYGQDSAFTAFAARFRPAPLLLDEHYRCHPEIIEYSNRHFYGGRLTVLTSVDRADGAPRGIEWHDIDGRTEPGRTGSSLNKAEADAVVEWVRQAGLPADRLGVVTPFRAQATRIRQLLDQAGAVFGDVRVGTAHKFQGGERDVMVFSTVISAGAKPGTVSWLENERNLINVAVSRAKQRLVVFGNHAELQRLDAKLLLGLADAAGRHHRRAADPTPAALTLHAALVARGLPATLGAVDEGYPLAISLRAVHGAGIDVEVDEFPDGDPRGRLQRQRAVRDANVRRLGWQVVRVPGWQAYLQPDSVVDHVQRLVTSGDA</sequence>
<dbReference type="InterPro" id="IPR041679">
    <property type="entry name" value="DNA2/NAM7-like_C"/>
</dbReference>
<dbReference type="InterPro" id="IPR045055">
    <property type="entry name" value="DNA2/NAM7-like"/>
</dbReference>
<organism evidence="3 4">
    <name type="scientific">Labedaea rhizosphaerae</name>
    <dbReference type="NCBI Taxonomy" id="598644"/>
    <lineage>
        <taxon>Bacteria</taxon>
        <taxon>Bacillati</taxon>
        <taxon>Actinomycetota</taxon>
        <taxon>Actinomycetes</taxon>
        <taxon>Pseudonocardiales</taxon>
        <taxon>Pseudonocardiaceae</taxon>
        <taxon>Labedaea</taxon>
    </lineage>
</organism>
<dbReference type="PANTHER" id="PTHR10887">
    <property type="entry name" value="DNA2/NAM7 HELICASE FAMILY"/>
    <property type="match status" value="1"/>
</dbReference>
<dbReference type="AlphaFoldDB" id="A0A4R6S9Z6"/>
<gene>
    <name evidence="3" type="ORF">EV186_104288</name>
</gene>
<evidence type="ECO:0000259" key="2">
    <source>
        <dbReference type="Pfam" id="PF13087"/>
    </source>
</evidence>
<reference evidence="3 4" key="1">
    <citation type="submission" date="2019-03" db="EMBL/GenBank/DDBJ databases">
        <title>Genomic Encyclopedia of Type Strains, Phase IV (KMG-IV): sequencing the most valuable type-strain genomes for metagenomic binning, comparative biology and taxonomic classification.</title>
        <authorList>
            <person name="Goeker M."/>
        </authorList>
    </citation>
    <scope>NUCLEOTIDE SEQUENCE [LARGE SCALE GENOMIC DNA]</scope>
    <source>
        <strain evidence="3 4">DSM 45361</strain>
    </source>
</reference>
<accession>A0A4R6S9Z6</accession>
<dbReference type="GO" id="GO:0004386">
    <property type="term" value="F:helicase activity"/>
    <property type="evidence" value="ECO:0007669"/>
    <property type="project" value="InterPro"/>
</dbReference>
<dbReference type="Proteomes" id="UP000295444">
    <property type="component" value="Unassembled WGS sequence"/>
</dbReference>
<keyword evidence="4" id="KW-1185">Reference proteome</keyword>
<proteinExistence type="predicted"/>